<dbReference type="InterPro" id="IPR041223">
    <property type="entry name" value="ApeA_NTD"/>
</dbReference>
<dbReference type="KEGG" id="msaa:QYS49_11860"/>
<evidence type="ECO:0000313" key="4">
    <source>
        <dbReference type="Proteomes" id="UP001230496"/>
    </source>
</evidence>
<feature type="domain" description="Apea-like HEPN" evidence="1">
    <location>
        <begin position="300"/>
        <end position="434"/>
    </location>
</feature>
<evidence type="ECO:0000259" key="2">
    <source>
        <dbReference type="Pfam" id="PF18862"/>
    </source>
</evidence>
<sequence length="455" mass="53288">MFTDFEVKGQWFQPHDLTKKVAGTLRFEVGIGMSLETIGSLSSHDEDPEIILGVSTEGHHYTLIDNLTVQSHFSSKGIPTRKYSIHETIKNGHFSSIDELYFDCAYFQFNLLEEWIGKSIFDIDESFANRILEVKTNQTDAIEFSIDDITEGKIHFNRTGLSRQRLQKKIVLEQENVIELEFNQLISLESLLEYQRKFQYFLTLATAENVFPKKIEVTNTQVQNQQNQILEVYFTPHAKDQTSVESKIDKFMLFNFKNIESRFESILKNWFLKCDELQPVIYLLFNNLYNKKKFSSFSFLAIIQALETFHRYLNQTPESTIKKHEARVKRISDSLTGKDKKWIKYKLKYAFEPSLQDRLNNILDNYSTEIVLKLIGNRDDFIAAVVNDRNFYTHYDRRLENTKMNISELMRVTGILQLLLITCILVEIGFDEDQLLEIHKNGRHVSHLIKQVSNN</sequence>
<organism evidence="3 4">
    <name type="scientific">Marivirga salinarum</name>
    <dbReference type="NCBI Taxonomy" id="3059078"/>
    <lineage>
        <taxon>Bacteria</taxon>
        <taxon>Pseudomonadati</taxon>
        <taxon>Bacteroidota</taxon>
        <taxon>Cytophagia</taxon>
        <taxon>Cytophagales</taxon>
        <taxon>Marivirgaceae</taxon>
        <taxon>Marivirga</taxon>
    </lineage>
</organism>
<reference evidence="3 4" key="1">
    <citation type="submission" date="2023-08" db="EMBL/GenBank/DDBJ databases">
        <title>Comparative genomics and taxonomic characterization of three novel marine species of genus Marivirga.</title>
        <authorList>
            <person name="Muhammad N."/>
            <person name="Kim S.-G."/>
        </authorList>
    </citation>
    <scope>NUCLEOTIDE SEQUENCE [LARGE SCALE GENOMIC DNA]</scope>
    <source>
        <strain evidence="3 4">BDSF4-3</strain>
    </source>
</reference>
<dbReference type="AlphaFoldDB" id="A0AA51RCH9"/>
<proteinExistence type="predicted"/>
<dbReference type="InterPro" id="IPR041229">
    <property type="entry name" value="HEPN_Apea"/>
</dbReference>
<protein>
    <recommendedName>
        <fullName evidence="5">ApeA N-terminal domain-containing protein</fullName>
    </recommendedName>
</protein>
<evidence type="ECO:0000313" key="3">
    <source>
        <dbReference type="EMBL" id="WMN11733.1"/>
    </source>
</evidence>
<accession>A0AA51RCH9</accession>
<evidence type="ECO:0000259" key="1">
    <source>
        <dbReference type="Pfam" id="PF18739"/>
    </source>
</evidence>
<feature type="domain" description="ApeA N-terminal" evidence="2">
    <location>
        <begin position="6"/>
        <end position="270"/>
    </location>
</feature>
<keyword evidence="4" id="KW-1185">Reference proteome</keyword>
<gene>
    <name evidence="3" type="ORF">QYS49_11860</name>
</gene>
<dbReference type="Pfam" id="PF18862">
    <property type="entry name" value="ApeA_NTD1"/>
    <property type="match status" value="1"/>
</dbReference>
<dbReference type="Proteomes" id="UP001230496">
    <property type="component" value="Chromosome"/>
</dbReference>
<dbReference type="RefSeq" id="WP_308349391.1">
    <property type="nucleotide sequence ID" value="NZ_CP129971.1"/>
</dbReference>
<dbReference type="EMBL" id="CP129971">
    <property type="protein sequence ID" value="WMN11733.1"/>
    <property type="molecule type" value="Genomic_DNA"/>
</dbReference>
<name>A0AA51RCH9_9BACT</name>
<dbReference type="Pfam" id="PF18739">
    <property type="entry name" value="HEPN_Apea"/>
    <property type="match status" value="1"/>
</dbReference>
<evidence type="ECO:0008006" key="5">
    <source>
        <dbReference type="Google" id="ProtNLM"/>
    </source>
</evidence>